<comment type="similarity">
    <text evidence="2">Belongs to the anthranilate synthase component I family.</text>
</comment>
<feature type="domain" description="Anthranilate synthase component I N-terminal" evidence="7">
    <location>
        <begin position="19"/>
        <end position="154"/>
    </location>
</feature>
<dbReference type="GeneID" id="41594827"/>
<accession>A0A2K5AQK7</accession>
<dbReference type="RefSeq" id="WP_197706720.1">
    <property type="nucleotide sequence ID" value="NZ_LT981265.1"/>
</dbReference>
<feature type="domain" description="Chorismate-utilising enzyme C-terminal" evidence="6">
    <location>
        <begin position="206"/>
        <end position="460"/>
    </location>
</feature>
<dbReference type="InterPro" id="IPR019999">
    <property type="entry name" value="Anth_synth_I-like"/>
</dbReference>
<dbReference type="Gene3D" id="3.60.120.10">
    <property type="entry name" value="Anthranilate synthase"/>
    <property type="match status" value="1"/>
</dbReference>
<keyword evidence="8" id="KW-0456">Lyase</keyword>
<dbReference type="Pfam" id="PF04715">
    <property type="entry name" value="Anth_synt_I_N"/>
    <property type="match status" value="1"/>
</dbReference>
<sequence>MDTFGVTDTINVKRVNTALPPFDIFRFIHGSYENAFLLESLTGPREMAEVSIIGFEPYARVYSDMSRLYIDHLNGSKESYKLEEVDTLAYLRSILPKVKDKRFRYAGGAVGYVCYDAIRYWERLESRMLHGYPHMEFCIYKDGMVFDHINRSVYYFCIGDAREHMDLLRYLDAGGGSSATAAVVDANEYDDGQGFSSSKPIRNMSKERFISMVERAKEYIYSGDIYQVVLSKRFEFRVKGHPIPFYSMLRSINPSPYMYYLKVGERCIVGSSPEMLVRVTGNLVETFPIAGTRRIVEGDEQENTRLRDEMLRDEKELAEHTMLVDLARNDLGRVCRWGTVKVDELMVVKRFSHVQHMVSHVTGMLRDDCDAYEAFRAVFPAGTVSGAPKVRAMEIIDELEPTARGPYAGAVGYFSSNGNCDFAIAIRSMFISNGRAYVQSGAGIVADSRAENEWAETEHKANALLEALRRVNAV</sequence>
<comment type="pathway">
    <text evidence="1">Amino-acid biosynthesis; L-tryptophan biosynthesis; L-tryptophan from chorismate: step 1/5.</text>
</comment>
<evidence type="ECO:0000313" key="8">
    <source>
        <dbReference type="EMBL" id="SPC33946.1"/>
    </source>
</evidence>
<evidence type="ECO:0000259" key="7">
    <source>
        <dbReference type="Pfam" id="PF04715"/>
    </source>
</evidence>
<comment type="catalytic activity">
    <reaction evidence="5">
        <text>chorismate + L-glutamine = anthranilate + pyruvate + L-glutamate + H(+)</text>
        <dbReference type="Rhea" id="RHEA:21732"/>
        <dbReference type="ChEBI" id="CHEBI:15361"/>
        <dbReference type="ChEBI" id="CHEBI:15378"/>
        <dbReference type="ChEBI" id="CHEBI:16567"/>
        <dbReference type="ChEBI" id="CHEBI:29748"/>
        <dbReference type="ChEBI" id="CHEBI:29985"/>
        <dbReference type="ChEBI" id="CHEBI:58359"/>
        <dbReference type="EC" id="4.1.3.27"/>
    </reaction>
</comment>
<dbReference type="PANTHER" id="PTHR11236:SF9">
    <property type="entry name" value="ANTHRANILATE SYNTHASE COMPONENT 1"/>
    <property type="match status" value="1"/>
</dbReference>
<dbReference type="UniPathway" id="UPA00035">
    <property type="reaction ID" value="UER00040"/>
</dbReference>
<dbReference type="GO" id="GO:0000162">
    <property type="term" value="P:L-tryptophan biosynthetic process"/>
    <property type="evidence" value="ECO:0007669"/>
    <property type="project" value="UniProtKB-UniPathway"/>
</dbReference>
<protein>
    <recommendedName>
        <fullName evidence="3">anthranilate synthase</fullName>
        <ecNumber evidence="3">4.1.3.27</ecNumber>
    </recommendedName>
</protein>
<keyword evidence="4" id="KW-0057">Aromatic amino acid biosynthesis</keyword>
<dbReference type="SUPFAM" id="SSF56322">
    <property type="entry name" value="ADC synthase"/>
    <property type="match status" value="1"/>
</dbReference>
<gene>
    <name evidence="8" type="primary">trpE</name>
    <name evidence="8" type="ORF">NCAV_0765</name>
</gene>
<evidence type="ECO:0000256" key="1">
    <source>
        <dbReference type="ARBA" id="ARBA00004873"/>
    </source>
</evidence>
<reference evidence="9" key="1">
    <citation type="submission" date="2018-01" db="EMBL/GenBank/DDBJ databases">
        <authorList>
            <person name="Kerou L M."/>
        </authorList>
    </citation>
    <scope>NUCLEOTIDE SEQUENCE [LARGE SCALE GENOMIC DNA]</scope>
    <source>
        <strain evidence="9">SCU2</strain>
    </source>
</reference>
<evidence type="ECO:0000259" key="6">
    <source>
        <dbReference type="Pfam" id="PF00425"/>
    </source>
</evidence>
<evidence type="ECO:0000256" key="3">
    <source>
        <dbReference type="ARBA" id="ARBA00012266"/>
    </source>
</evidence>
<organism evidence="8 9">
    <name type="scientific">Candidatus Nitrosocaldus cavascurensis</name>
    <dbReference type="NCBI Taxonomy" id="2058097"/>
    <lineage>
        <taxon>Archaea</taxon>
        <taxon>Nitrososphaerota</taxon>
        <taxon>Nitrososphaeria</taxon>
        <taxon>Candidatus Nitrosocaldales</taxon>
        <taxon>Candidatus Nitrosocaldaceae</taxon>
        <taxon>Candidatus Nitrosocaldus</taxon>
    </lineage>
</organism>
<dbReference type="InterPro" id="IPR015890">
    <property type="entry name" value="Chorismate_C"/>
</dbReference>
<dbReference type="GO" id="GO:0004049">
    <property type="term" value="F:anthranilate synthase activity"/>
    <property type="evidence" value="ECO:0007669"/>
    <property type="project" value="UniProtKB-EC"/>
</dbReference>
<dbReference type="PANTHER" id="PTHR11236">
    <property type="entry name" value="AMINOBENZOATE/ANTHRANILATE SYNTHASE"/>
    <property type="match status" value="1"/>
</dbReference>
<dbReference type="InterPro" id="IPR006805">
    <property type="entry name" value="Anth_synth_I_N"/>
</dbReference>
<dbReference type="InterPro" id="IPR005801">
    <property type="entry name" value="ADC_synthase"/>
</dbReference>
<evidence type="ECO:0000256" key="4">
    <source>
        <dbReference type="ARBA" id="ARBA00022822"/>
    </source>
</evidence>
<evidence type="ECO:0000256" key="5">
    <source>
        <dbReference type="ARBA" id="ARBA00047683"/>
    </source>
</evidence>
<dbReference type="Proteomes" id="UP000236248">
    <property type="component" value="Chromosome NCAV"/>
</dbReference>
<dbReference type="Pfam" id="PF00425">
    <property type="entry name" value="Chorismate_bind"/>
    <property type="match status" value="1"/>
</dbReference>
<evidence type="ECO:0000256" key="2">
    <source>
        <dbReference type="ARBA" id="ARBA00009562"/>
    </source>
</evidence>
<dbReference type="AlphaFoldDB" id="A0A2K5AQK7"/>
<dbReference type="EC" id="4.1.3.27" evidence="3"/>
<keyword evidence="4" id="KW-0028">Amino-acid biosynthesis</keyword>
<name>A0A2K5AQK7_9ARCH</name>
<dbReference type="PRINTS" id="PR00095">
    <property type="entry name" value="ANTSNTHASEI"/>
</dbReference>
<keyword evidence="9" id="KW-1185">Reference proteome</keyword>
<proteinExistence type="inferred from homology"/>
<evidence type="ECO:0000313" key="9">
    <source>
        <dbReference type="Proteomes" id="UP000236248"/>
    </source>
</evidence>
<keyword evidence="4" id="KW-0822">Tryptophan biosynthesis</keyword>
<dbReference type="KEGG" id="ncv:NCAV_0765"/>
<dbReference type="EMBL" id="LT981265">
    <property type="protein sequence ID" value="SPC33946.1"/>
    <property type="molecule type" value="Genomic_DNA"/>
</dbReference>